<reference evidence="1" key="1">
    <citation type="submission" date="2014-09" db="EMBL/GenBank/DDBJ databases">
        <authorList>
            <person name="Magalhaes I.L.F."/>
            <person name="Oliveira U."/>
            <person name="Santos F.R."/>
            <person name="Vidigal T.H.D.A."/>
            <person name="Brescovit A.D."/>
            <person name="Santos A.J."/>
        </authorList>
    </citation>
    <scope>NUCLEOTIDE SEQUENCE</scope>
    <source>
        <tissue evidence="1">Shoot tissue taken approximately 20 cm above the soil surface</tissue>
    </source>
</reference>
<dbReference type="AlphaFoldDB" id="A0A0A9GGE9"/>
<evidence type="ECO:0000313" key="1">
    <source>
        <dbReference type="EMBL" id="JAE23567.1"/>
    </source>
</evidence>
<dbReference type="EMBL" id="GBRH01174329">
    <property type="protein sequence ID" value="JAE23567.1"/>
    <property type="molecule type" value="Transcribed_RNA"/>
</dbReference>
<proteinExistence type="predicted"/>
<sequence length="52" mass="5824">MKTITPEQQQALVHAFAELSKAVEEKKASELGYKNTTMNHVSKHKVSTSHQT</sequence>
<accession>A0A0A9GGE9</accession>
<protein>
    <submittedName>
        <fullName evidence="1">Uncharacterized protein</fullName>
    </submittedName>
</protein>
<organism evidence="1">
    <name type="scientific">Arundo donax</name>
    <name type="common">Giant reed</name>
    <name type="synonym">Donax arundinaceus</name>
    <dbReference type="NCBI Taxonomy" id="35708"/>
    <lineage>
        <taxon>Eukaryota</taxon>
        <taxon>Viridiplantae</taxon>
        <taxon>Streptophyta</taxon>
        <taxon>Embryophyta</taxon>
        <taxon>Tracheophyta</taxon>
        <taxon>Spermatophyta</taxon>
        <taxon>Magnoliopsida</taxon>
        <taxon>Liliopsida</taxon>
        <taxon>Poales</taxon>
        <taxon>Poaceae</taxon>
        <taxon>PACMAD clade</taxon>
        <taxon>Arundinoideae</taxon>
        <taxon>Arundineae</taxon>
        <taxon>Arundo</taxon>
    </lineage>
</organism>
<name>A0A0A9GGE9_ARUDO</name>
<reference evidence="1" key="2">
    <citation type="journal article" date="2015" name="Data Brief">
        <title>Shoot transcriptome of the giant reed, Arundo donax.</title>
        <authorList>
            <person name="Barrero R.A."/>
            <person name="Guerrero F.D."/>
            <person name="Moolhuijzen P."/>
            <person name="Goolsby J.A."/>
            <person name="Tidwell J."/>
            <person name="Bellgard S.E."/>
            <person name="Bellgard M.I."/>
        </authorList>
    </citation>
    <scope>NUCLEOTIDE SEQUENCE</scope>
    <source>
        <tissue evidence="1">Shoot tissue taken approximately 20 cm above the soil surface</tissue>
    </source>
</reference>